<dbReference type="AlphaFoldDB" id="A0A1H0HJV4"/>
<organism evidence="2 3">
    <name type="scientific">Actinokineospora alba</name>
    <dbReference type="NCBI Taxonomy" id="504798"/>
    <lineage>
        <taxon>Bacteria</taxon>
        <taxon>Bacillati</taxon>
        <taxon>Actinomycetota</taxon>
        <taxon>Actinomycetes</taxon>
        <taxon>Pseudonocardiales</taxon>
        <taxon>Pseudonocardiaceae</taxon>
        <taxon>Actinokineospora</taxon>
    </lineage>
</organism>
<dbReference type="Proteomes" id="UP000199651">
    <property type="component" value="Unassembled WGS sequence"/>
</dbReference>
<evidence type="ECO:0000313" key="2">
    <source>
        <dbReference type="EMBL" id="SDO19475.1"/>
    </source>
</evidence>
<evidence type="ECO:0000256" key="1">
    <source>
        <dbReference type="SAM" id="MobiDB-lite"/>
    </source>
</evidence>
<sequence length="221" mass="23939">MRSYSRRLLLFAILATTVSAALVVLAIGVVRDPRPSTAAPRMTTAPDHPEPIETEHSRDLTRVLEGSTVLPHSIKLDRPFGWRPNRLHGVDYGETYSAQGAMIDAGGSWQAGVMASVARVDRKKLHELLQRSGDRLEVGGCAPPERARPETTCVARVLPDGTKATVTLSDGSRSAKLNAVRPDGSEIHLGFQGVSGARSDDDHTFDVDTLFRFAELPGLHL</sequence>
<dbReference type="EMBL" id="FNJB01000002">
    <property type="protein sequence ID" value="SDO19475.1"/>
    <property type="molecule type" value="Genomic_DNA"/>
</dbReference>
<keyword evidence="3" id="KW-1185">Reference proteome</keyword>
<reference evidence="3" key="1">
    <citation type="submission" date="2016-10" db="EMBL/GenBank/DDBJ databases">
        <authorList>
            <person name="Varghese N."/>
            <person name="Submissions S."/>
        </authorList>
    </citation>
    <scope>NUCLEOTIDE SEQUENCE [LARGE SCALE GENOMIC DNA]</scope>
    <source>
        <strain evidence="3">IBRC-M 10655</strain>
    </source>
</reference>
<protein>
    <submittedName>
        <fullName evidence="2">Uncharacterized protein</fullName>
    </submittedName>
</protein>
<gene>
    <name evidence="2" type="ORF">SAMN05192558_102148</name>
</gene>
<evidence type="ECO:0000313" key="3">
    <source>
        <dbReference type="Proteomes" id="UP000199651"/>
    </source>
</evidence>
<accession>A0A1H0HJV4</accession>
<dbReference type="RefSeq" id="WP_091370513.1">
    <property type="nucleotide sequence ID" value="NZ_FNDV01000001.1"/>
</dbReference>
<dbReference type="STRING" id="504798.SAMN05421871_101155"/>
<feature type="region of interest" description="Disordered" evidence="1">
    <location>
        <begin position="35"/>
        <end position="55"/>
    </location>
</feature>
<proteinExistence type="predicted"/>
<name>A0A1H0HJV4_9PSEU</name>